<feature type="compositionally biased region" description="Polar residues" evidence="1">
    <location>
        <begin position="61"/>
        <end position="77"/>
    </location>
</feature>
<proteinExistence type="predicted"/>
<dbReference type="EMBL" id="JALJOV010000343">
    <property type="protein sequence ID" value="KAK9864524.1"/>
    <property type="molecule type" value="Genomic_DNA"/>
</dbReference>
<comment type="caution">
    <text evidence="2">The sequence shown here is derived from an EMBL/GenBank/DDBJ whole genome shotgun (WGS) entry which is preliminary data.</text>
</comment>
<organism evidence="2 3">
    <name type="scientific">Apatococcus fuscideae</name>
    <dbReference type="NCBI Taxonomy" id="2026836"/>
    <lineage>
        <taxon>Eukaryota</taxon>
        <taxon>Viridiplantae</taxon>
        <taxon>Chlorophyta</taxon>
        <taxon>core chlorophytes</taxon>
        <taxon>Trebouxiophyceae</taxon>
        <taxon>Chlorellales</taxon>
        <taxon>Chlorellaceae</taxon>
        <taxon>Apatococcus</taxon>
    </lineage>
</organism>
<evidence type="ECO:0000313" key="3">
    <source>
        <dbReference type="Proteomes" id="UP001485043"/>
    </source>
</evidence>
<reference evidence="2 3" key="1">
    <citation type="journal article" date="2024" name="Nat. Commun.">
        <title>Phylogenomics reveals the evolutionary origins of lichenization in chlorophyte algae.</title>
        <authorList>
            <person name="Puginier C."/>
            <person name="Libourel C."/>
            <person name="Otte J."/>
            <person name="Skaloud P."/>
            <person name="Haon M."/>
            <person name="Grisel S."/>
            <person name="Petersen M."/>
            <person name="Berrin J.G."/>
            <person name="Delaux P.M."/>
            <person name="Dal Grande F."/>
            <person name="Keller J."/>
        </authorList>
    </citation>
    <scope>NUCLEOTIDE SEQUENCE [LARGE SCALE GENOMIC DNA]</scope>
    <source>
        <strain evidence="2 3">SAG 2523</strain>
    </source>
</reference>
<evidence type="ECO:0000256" key="1">
    <source>
        <dbReference type="SAM" id="MobiDB-lite"/>
    </source>
</evidence>
<protein>
    <submittedName>
        <fullName evidence="2">Uncharacterized protein</fullName>
    </submittedName>
</protein>
<keyword evidence="3" id="KW-1185">Reference proteome</keyword>
<feature type="region of interest" description="Disordered" evidence="1">
    <location>
        <begin position="59"/>
        <end position="92"/>
    </location>
</feature>
<sequence length="92" mass="10292">MAALVPLTRSYQHEDHVPSLESLLRPSLPPTRLKEAYRVELTSQTSGSLFAFSSTHHHLEVSQSLGPTPELPQTRSQLAEAHKQSPSEFQPY</sequence>
<dbReference type="AlphaFoldDB" id="A0AAW1T7T3"/>
<name>A0AAW1T7T3_9CHLO</name>
<dbReference type="Proteomes" id="UP001485043">
    <property type="component" value="Unassembled WGS sequence"/>
</dbReference>
<evidence type="ECO:0000313" key="2">
    <source>
        <dbReference type="EMBL" id="KAK9864524.1"/>
    </source>
</evidence>
<gene>
    <name evidence="2" type="ORF">WJX84_011508</name>
</gene>
<accession>A0AAW1T7T3</accession>